<dbReference type="PANTHER" id="PTHR43585">
    <property type="entry name" value="FUMIPYRROLE BIOSYNTHESIS PROTEIN C"/>
    <property type="match status" value="1"/>
</dbReference>
<dbReference type="Gene3D" id="3.40.50.20">
    <property type="match status" value="1"/>
</dbReference>
<dbReference type="Gene3D" id="3.30.470.20">
    <property type="entry name" value="ATP-grasp fold, B domain"/>
    <property type="match status" value="1"/>
</dbReference>
<name>A0A5S8ZHZ8_9ACTN</name>
<keyword evidence="2 4" id="KW-0547">Nucleotide-binding</keyword>
<gene>
    <name evidence="6" type="primary">cof13</name>
</gene>
<evidence type="ECO:0000256" key="4">
    <source>
        <dbReference type="PROSITE-ProRule" id="PRU00409"/>
    </source>
</evidence>
<accession>A0A5S8ZHZ8</accession>
<protein>
    <submittedName>
        <fullName evidence="6">Phosphoribosylglycinamide synthetase</fullName>
    </submittedName>
</protein>
<dbReference type="AlphaFoldDB" id="A0A5S8ZHZ8"/>
<reference evidence="6" key="1">
    <citation type="journal article" date="2019" name="Appl. Environ. Microbiol.">
        <title>Comparative investigation into formycin A and pyrazofurin A biosynthesis reveals branch pathways for the construction of C-nucleoside scaffolds.</title>
        <authorList>
            <person name="Zhang M."/>
            <person name="Zhang P."/>
            <person name="Xu G."/>
            <person name="Zhou W."/>
            <person name="Gao Y."/>
            <person name="Gong R."/>
            <person name="Cai Y.S."/>
            <person name="Cong H."/>
            <person name="Deng Z."/>
            <person name="Price N.P.J."/>
            <person name="Mao X."/>
            <person name="Chen W."/>
        </authorList>
    </citation>
    <scope>NUCLEOTIDE SEQUENCE</scope>
    <source>
        <strain evidence="6">ATCC 21070</strain>
    </source>
</reference>
<dbReference type="GO" id="GO:0016874">
    <property type="term" value="F:ligase activity"/>
    <property type="evidence" value="ECO:0007669"/>
    <property type="project" value="UniProtKB-KW"/>
</dbReference>
<evidence type="ECO:0000313" key="6">
    <source>
        <dbReference type="EMBL" id="AVW82942.1"/>
    </source>
</evidence>
<evidence type="ECO:0000256" key="3">
    <source>
        <dbReference type="ARBA" id="ARBA00022840"/>
    </source>
</evidence>
<keyword evidence="1" id="KW-0436">Ligase</keyword>
<proteinExistence type="predicted"/>
<dbReference type="InterPro" id="IPR052032">
    <property type="entry name" value="ATP-dep_AA_Ligase"/>
</dbReference>
<dbReference type="EMBL" id="KY705052">
    <property type="protein sequence ID" value="AVW82942.1"/>
    <property type="molecule type" value="Genomic_DNA"/>
</dbReference>
<sequence>MVPLDFLIRQCRLEGPVAKRHVLFVNLRRIQREGLESLLAARRLGYGVVLLGRSVPEFAKPLVDEFRQVDTYDREASLAAARDLAKSYDLAGVANFTEVDVQLVAAIAADLGLRGMSETAALRARNKYAMKEALRHLGGVLPRFARVTGLDELRKALDEVGLPAVVKPTGASGSKGIFELRGPADLEPAMERLAGIARPDFDPVFRQFGAEFIVEEFLEGDELSVEGFVSDGEVHVVTVTDKVTSVPYHLELSHKVPSALPSDDWAEITATTKDIVAGLGFDHCAFHLEAKWGEQGLRFIEIAARPAGDYIGSHLVPLATGVDYFENVIRVATGDPLRLEHDRQVNAGLRFVLAERAGRFEEVGGLQGICEQAGFDHVFYEVPAGTEVALPPENFGQQRVAAVVARHVTRAGLEALLDRVPAEAVARVTPAVADGE</sequence>
<evidence type="ECO:0000259" key="5">
    <source>
        <dbReference type="PROSITE" id="PS50975"/>
    </source>
</evidence>
<dbReference type="Pfam" id="PF13535">
    <property type="entry name" value="ATP-grasp_4"/>
    <property type="match status" value="1"/>
</dbReference>
<dbReference type="GO" id="GO:0005524">
    <property type="term" value="F:ATP binding"/>
    <property type="evidence" value="ECO:0007669"/>
    <property type="project" value="UniProtKB-UniRule"/>
</dbReference>
<dbReference type="Pfam" id="PF18130">
    <property type="entry name" value="ATPgrasp_N"/>
    <property type="match status" value="1"/>
</dbReference>
<organism evidence="6">
    <name type="scientific">Streptomyces kaniharaensis</name>
    <dbReference type="NCBI Taxonomy" id="212423"/>
    <lineage>
        <taxon>Bacteria</taxon>
        <taxon>Bacillati</taxon>
        <taxon>Actinomycetota</taxon>
        <taxon>Actinomycetes</taxon>
        <taxon>Kitasatosporales</taxon>
        <taxon>Streptomycetaceae</taxon>
        <taxon>Streptomyces</taxon>
    </lineage>
</organism>
<dbReference type="InterPro" id="IPR041472">
    <property type="entry name" value="BL00235/CARNS1_N"/>
</dbReference>
<dbReference type="InterPro" id="IPR011761">
    <property type="entry name" value="ATP-grasp"/>
</dbReference>
<dbReference type="GO" id="GO:0046872">
    <property type="term" value="F:metal ion binding"/>
    <property type="evidence" value="ECO:0007669"/>
    <property type="project" value="InterPro"/>
</dbReference>
<dbReference type="SUPFAM" id="SSF56059">
    <property type="entry name" value="Glutathione synthetase ATP-binding domain-like"/>
    <property type="match status" value="1"/>
</dbReference>
<keyword evidence="3 4" id="KW-0067">ATP-binding</keyword>
<dbReference type="PANTHER" id="PTHR43585:SF2">
    <property type="entry name" value="ATP-GRASP ENZYME FSQD"/>
    <property type="match status" value="1"/>
</dbReference>
<evidence type="ECO:0000256" key="2">
    <source>
        <dbReference type="ARBA" id="ARBA00022741"/>
    </source>
</evidence>
<dbReference type="PROSITE" id="PS50975">
    <property type="entry name" value="ATP_GRASP"/>
    <property type="match status" value="1"/>
</dbReference>
<evidence type="ECO:0000256" key="1">
    <source>
        <dbReference type="ARBA" id="ARBA00022598"/>
    </source>
</evidence>
<feature type="domain" description="ATP-grasp" evidence="5">
    <location>
        <begin position="131"/>
        <end position="333"/>
    </location>
</feature>